<evidence type="ECO:0000256" key="4">
    <source>
        <dbReference type="ARBA" id="ARBA00019622"/>
    </source>
</evidence>
<evidence type="ECO:0000256" key="10">
    <source>
        <dbReference type="ARBA" id="ARBA00025661"/>
    </source>
</evidence>
<proteinExistence type="inferred from homology"/>
<evidence type="ECO:0000256" key="12">
    <source>
        <dbReference type="SAM" id="MobiDB-lite"/>
    </source>
</evidence>
<protein>
    <recommendedName>
        <fullName evidence="4">Mediator of RNA polymerase II transcription subunit 12</fullName>
    </recommendedName>
    <alternativeName>
        <fullName evidence="11">Mediator complex subunit 12</fullName>
    </alternativeName>
</protein>
<reference evidence="15" key="1">
    <citation type="submission" date="2017-03" db="EMBL/GenBank/DDBJ databases">
        <authorList>
            <person name="Sharma R."/>
            <person name="Thines M."/>
        </authorList>
    </citation>
    <scope>NUCLEOTIDE SEQUENCE [LARGE SCALE GENOMIC DNA]</scope>
</reference>
<dbReference type="Pfam" id="PF25326">
    <property type="entry name" value="ARM_SRB8"/>
    <property type="match status" value="1"/>
</dbReference>
<dbReference type="EMBL" id="FWEW01002474">
    <property type="protein sequence ID" value="SLM38458.1"/>
    <property type="molecule type" value="Genomic_DNA"/>
</dbReference>
<comment type="subunit">
    <text evidence="3">Component of the SRB8-11 complex, which itself associates with the Mediator complex.</text>
</comment>
<keyword evidence="8" id="KW-0804">Transcription</keyword>
<dbReference type="Proteomes" id="UP000192927">
    <property type="component" value="Unassembled WGS sequence"/>
</dbReference>
<dbReference type="PANTHER" id="PTHR46567">
    <property type="entry name" value="MEDIATOR OF RNA POLYMERASE II TRANSCRIPTION SUBUNIT 12"/>
    <property type="match status" value="1"/>
</dbReference>
<evidence type="ECO:0000313" key="14">
    <source>
        <dbReference type="EMBL" id="SLM38458.1"/>
    </source>
</evidence>
<evidence type="ECO:0000256" key="11">
    <source>
        <dbReference type="ARBA" id="ARBA00032010"/>
    </source>
</evidence>
<dbReference type="PANTHER" id="PTHR46567:SF1">
    <property type="entry name" value="MEDIATOR OF RNA POLYMERASE II TRANSCRIPTION SUBUNIT 12"/>
    <property type="match status" value="1"/>
</dbReference>
<comment type="function">
    <text evidence="10">Component of the SRB8-11 complex. The SRB8-11 complex is a regulatory module of the Mediator complex which is itself involved in regulation of basal and activated RNA polymerase II-dependent transcription. The SRB8-11 complex may be involved in the transcriptional repression of a subset of genes regulated by Mediator. It may inhibit the association of the Mediator complex with RNA polymerase II to form the holoenzyme complex.</text>
</comment>
<dbReference type="GO" id="GO:0006357">
    <property type="term" value="P:regulation of transcription by RNA polymerase II"/>
    <property type="evidence" value="ECO:0007669"/>
    <property type="project" value="InterPro"/>
</dbReference>
<keyword evidence="9" id="KW-0539">Nucleus</keyword>
<feature type="region of interest" description="Disordered" evidence="12">
    <location>
        <begin position="1"/>
        <end position="89"/>
    </location>
</feature>
<evidence type="ECO:0000256" key="7">
    <source>
        <dbReference type="ARBA" id="ARBA00023159"/>
    </source>
</evidence>
<accession>A0A1W5D5N6</accession>
<evidence type="ECO:0000256" key="2">
    <source>
        <dbReference type="ARBA" id="ARBA00010289"/>
    </source>
</evidence>
<evidence type="ECO:0000256" key="3">
    <source>
        <dbReference type="ARBA" id="ARBA00011629"/>
    </source>
</evidence>
<sequence length="1523" mass="168786">MTSHPAVGFRRPPLPSSSSSFPRPPSRTTWHASPQLPRPASQQVAIKLTDASTSSRELLGPAYKRQKLDDGATSAGLTSPPLADGEQTHQACQQSIVGSPASLKINPATLNPLRVQDPRYAEDRSRSSLPFPIRPGKYAPRPPKGQRVDKAATRGDVQVKPYVVSVPTSAPHYSTGRPADFFPWTGNHAEDILTEQTTKTGFYEKTPVGQNETNSAKPSISTSLKHKSGLQILSSLFVSALDRRRAHGTVTANSTFKPPPRVTLTDTKREAWLRDLADPTIPLRRLSRTIPHGIRGKVLLDHCLHKDIPTGRAVWLAKCVGANEIRAFKRKGASGAFAVGGEAKWIREWTSHVEQFVESTIDSCGTANWKDLISYALRLSSQLFSEHLMDQDHYIDWMIASLHNSDLDNVPIWLLITQIHWKEILQHRRRGRRLAEALLEQLQRVHSHDGDEFLVPVQEQLVRLLNSFMTANPACFIIPSSWLKYEPLLRSCVVGEKATLISALEQISGRNLRLIRSRDKQFHHATKDARPELIAVLDNIPAAFNLHRMSKACLQVNGSRELLITTVLEWASSLYRRGQARIYAAVRLLRKWARLGIDIGRPILAFLAASPTIMGLEKDNIYRIIAELVRSKHFSVGKYLQWLLARGSLSGRHSLSPRDSCDARLLCELPLHDLPDHVLNLRRILLTSVGYSTDDEKAAGETAKASIVEQVPGLLPLSEPSTQALLPSFDEIPLSGTARWDLGRWIRKGIASRFQSYRNGPEPDAKATHVGDSKEATITVEELTKILEFLEHLEDFSILADVLCIVTDCEDARVLNVAVDTINRHIDIFAAIGAADDLFERFCQRRDEIHAQMPVMKSLVVSLIDLGENLSSQASLVRQLRKLVLSYERKFTIAACSPVSDHMAEALQSTESNFADELEQLLARGSSMDRQILSRLFETVMSRIGLPGDESVASVNLSELLTRLRLFDTRAFDQLMHDWLDKLLQSPVRPRLLDVLPTLICSGCTTLRAVVDQASLLLGVPGQNPKAEKLATDTLELLCSPAPLDHLSMHCQSVVQTPQRAYRFRREQECIIRTHPSQLVLIVRATIIACTEGPPLTQLRARTLISSSEVGSLLKDIMVRHPESMPELYQAFTAGPLVDQVKLAIDQLLDPGSEQDILHEDVDSQIVAIMQVANDFNLPFCQLKLKFTLRRPDATRLDSGQESVVPTLMDAIRSSIDRGSTVWARVIAVLEKSHTAQLREMAEAELLCYLTARTSAISSSLKQMTTTLEGLLAIIDVTNDGSVPDAGASDLFTHVVKTLDYVLSAFSSVASEAPTLELEESASVAKQQQLDVICLKSVTHSFDSRIDIDDPSIDVILRLLVIHHCTFSHLKSYQSNIVRLLLTLGSLLVHRGLTHNATLSTHIFDVLALLADSAADDTRATCIRILADQHQTRDPRLRFLFGYSDGIGGEGLQLTSSPTSSSSPRAAATTASEWQRGAADMTMLQPFPLKQWEMMQESTPIVGENDTSLSLGLFGARRAVLQL</sequence>
<evidence type="ECO:0000256" key="9">
    <source>
        <dbReference type="ARBA" id="ARBA00023242"/>
    </source>
</evidence>
<evidence type="ECO:0000256" key="6">
    <source>
        <dbReference type="ARBA" id="ARBA00023015"/>
    </source>
</evidence>
<keyword evidence="15" id="KW-1185">Reference proteome</keyword>
<comment type="similarity">
    <text evidence="2">Belongs to the Mediator complex subunit 12 family.</text>
</comment>
<evidence type="ECO:0000256" key="5">
    <source>
        <dbReference type="ARBA" id="ARBA00022491"/>
    </source>
</evidence>
<evidence type="ECO:0000256" key="1">
    <source>
        <dbReference type="ARBA" id="ARBA00004123"/>
    </source>
</evidence>
<feature type="domain" description="Mediator complex subunit Med12" evidence="13">
    <location>
        <begin position="255"/>
        <end position="318"/>
    </location>
</feature>
<dbReference type="SMART" id="SM01281">
    <property type="entry name" value="Med12"/>
    <property type="match status" value="1"/>
</dbReference>
<keyword evidence="6" id="KW-0805">Transcription regulation</keyword>
<organism evidence="14 15">
    <name type="scientific">Lasallia pustulata</name>
    <dbReference type="NCBI Taxonomy" id="136370"/>
    <lineage>
        <taxon>Eukaryota</taxon>
        <taxon>Fungi</taxon>
        <taxon>Dikarya</taxon>
        <taxon>Ascomycota</taxon>
        <taxon>Pezizomycotina</taxon>
        <taxon>Lecanoromycetes</taxon>
        <taxon>OSLEUM clade</taxon>
        <taxon>Umbilicariomycetidae</taxon>
        <taxon>Umbilicariales</taxon>
        <taxon>Umbilicariaceae</taxon>
        <taxon>Lasallia</taxon>
    </lineage>
</organism>
<feature type="region of interest" description="Disordered" evidence="12">
    <location>
        <begin position="119"/>
        <end position="150"/>
    </location>
</feature>
<dbReference type="Pfam" id="PF09497">
    <property type="entry name" value="Med12"/>
    <property type="match status" value="1"/>
</dbReference>
<keyword evidence="5" id="KW-0678">Repressor</keyword>
<keyword evidence="7" id="KW-0010">Activator</keyword>
<dbReference type="GO" id="GO:0016592">
    <property type="term" value="C:mediator complex"/>
    <property type="evidence" value="ECO:0007669"/>
    <property type="project" value="InterPro"/>
</dbReference>
<evidence type="ECO:0000313" key="15">
    <source>
        <dbReference type="Proteomes" id="UP000192927"/>
    </source>
</evidence>
<feature type="region of interest" description="Disordered" evidence="12">
    <location>
        <begin position="1453"/>
        <end position="1472"/>
    </location>
</feature>
<name>A0A1W5D5N6_9LECA</name>
<feature type="compositionally biased region" description="Low complexity" evidence="12">
    <location>
        <begin position="1455"/>
        <end position="1472"/>
    </location>
</feature>
<dbReference type="InterPro" id="IPR019035">
    <property type="entry name" value="Mediator_Med12"/>
</dbReference>
<evidence type="ECO:0000256" key="8">
    <source>
        <dbReference type="ARBA" id="ARBA00023163"/>
    </source>
</evidence>
<dbReference type="InterPro" id="IPR057344">
    <property type="entry name" value="ARM_SRB8"/>
</dbReference>
<dbReference type="GO" id="GO:0003712">
    <property type="term" value="F:transcription coregulator activity"/>
    <property type="evidence" value="ECO:0007669"/>
    <property type="project" value="InterPro"/>
</dbReference>
<evidence type="ECO:0000259" key="13">
    <source>
        <dbReference type="SMART" id="SM01281"/>
    </source>
</evidence>
<feature type="compositionally biased region" description="Polar residues" evidence="12">
    <location>
        <begin position="40"/>
        <end position="56"/>
    </location>
</feature>
<comment type="subcellular location">
    <subcellularLocation>
        <location evidence="1">Nucleus</location>
    </subcellularLocation>
</comment>